<evidence type="ECO:0000313" key="3">
    <source>
        <dbReference type="Proteomes" id="UP000266677"/>
    </source>
</evidence>
<keyword evidence="3" id="KW-1185">Reference proteome</keyword>
<organism evidence="2 3">
    <name type="scientific">Nocardia panacis</name>
    <dbReference type="NCBI Taxonomy" id="2340916"/>
    <lineage>
        <taxon>Bacteria</taxon>
        <taxon>Bacillati</taxon>
        <taxon>Actinomycetota</taxon>
        <taxon>Actinomycetes</taxon>
        <taxon>Mycobacteriales</taxon>
        <taxon>Nocardiaceae</taxon>
        <taxon>Nocardia</taxon>
    </lineage>
</organism>
<dbReference type="EMBL" id="QZFU01000016">
    <property type="protein sequence ID" value="RJO76546.1"/>
    <property type="molecule type" value="Genomic_DNA"/>
</dbReference>
<dbReference type="Proteomes" id="UP000266677">
    <property type="component" value="Unassembled WGS sequence"/>
</dbReference>
<evidence type="ECO:0000313" key="2">
    <source>
        <dbReference type="EMBL" id="RJO76546.1"/>
    </source>
</evidence>
<accession>A0A3A4KSM2</accession>
<dbReference type="AlphaFoldDB" id="A0A3A4KSM2"/>
<feature type="compositionally biased region" description="Gly residues" evidence="1">
    <location>
        <begin position="1"/>
        <end position="12"/>
    </location>
</feature>
<sequence length="72" mass="7260">MIALGVGAGAGGASANPGAPEPVQVSTAQPNSTAEQARPILDFVPETGSAGPYNSFMCMLHRILPAAPCMYT</sequence>
<comment type="caution">
    <text evidence="2">The sequence shown here is derived from an EMBL/GenBank/DDBJ whole genome shotgun (WGS) entry which is preliminary data.</text>
</comment>
<gene>
    <name evidence="2" type="ORF">D5S18_09625</name>
</gene>
<feature type="compositionally biased region" description="Polar residues" evidence="1">
    <location>
        <begin position="24"/>
        <end position="34"/>
    </location>
</feature>
<evidence type="ECO:0000256" key="1">
    <source>
        <dbReference type="SAM" id="MobiDB-lite"/>
    </source>
</evidence>
<protein>
    <submittedName>
        <fullName evidence="2">Uncharacterized protein</fullName>
    </submittedName>
</protein>
<reference evidence="2 3" key="1">
    <citation type="submission" date="2018-09" db="EMBL/GenBank/DDBJ databases">
        <title>YIM PH21274 draft genome.</title>
        <authorList>
            <person name="Miao C."/>
        </authorList>
    </citation>
    <scope>NUCLEOTIDE SEQUENCE [LARGE SCALE GENOMIC DNA]</scope>
    <source>
        <strain evidence="2 3">YIM PH 21724</strain>
    </source>
</reference>
<proteinExistence type="predicted"/>
<feature type="region of interest" description="Disordered" evidence="1">
    <location>
        <begin position="1"/>
        <end position="34"/>
    </location>
</feature>
<name>A0A3A4KSM2_9NOCA</name>